<dbReference type="PANTHER" id="PTHR33164">
    <property type="entry name" value="TRANSCRIPTIONAL REGULATOR, MARR FAMILY"/>
    <property type="match status" value="1"/>
</dbReference>
<keyword evidence="1" id="KW-0805">Transcription regulation</keyword>
<dbReference type="InterPro" id="IPR036388">
    <property type="entry name" value="WH-like_DNA-bd_sf"/>
</dbReference>
<gene>
    <name evidence="5" type="ORF">LIN78_04655</name>
</gene>
<keyword evidence="6" id="KW-1185">Reference proteome</keyword>
<dbReference type="PROSITE" id="PS50995">
    <property type="entry name" value="HTH_MARR_2"/>
    <property type="match status" value="1"/>
</dbReference>
<dbReference type="EMBL" id="JAJBZT010000002">
    <property type="protein sequence ID" value="MCB6182839.1"/>
    <property type="molecule type" value="Genomic_DNA"/>
</dbReference>
<dbReference type="InterPro" id="IPR023187">
    <property type="entry name" value="Tscrpt_reg_MarR-type_CS"/>
</dbReference>
<reference evidence="5" key="1">
    <citation type="submission" date="2021-10" db="EMBL/GenBank/DDBJ databases">
        <title>The complete genome sequence of Leeia sp. TBRC 13508.</title>
        <authorList>
            <person name="Charoenyingcharoen P."/>
            <person name="Yukphan P."/>
        </authorList>
    </citation>
    <scope>NUCLEOTIDE SEQUENCE</scope>
    <source>
        <strain evidence="5">TBRC 13508</strain>
    </source>
</reference>
<dbReference type="RefSeq" id="WP_227178967.1">
    <property type="nucleotide sequence ID" value="NZ_JAJBZT010000002.1"/>
</dbReference>
<dbReference type="InterPro" id="IPR039422">
    <property type="entry name" value="MarR/SlyA-like"/>
</dbReference>
<evidence type="ECO:0000256" key="3">
    <source>
        <dbReference type="ARBA" id="ARBA00023163"/>
    </source>
</evidence>
<sequence length="155" mass="17625">MSKVIQRLGLPLENVTNVTAQRLTELMARVYQEQMAPALKEVDLNPTSWKTLMMFFKAEGEPLNPSDLATITGESRTNMTRICDELVARGFITRFPSQDDRRRIDLKMSEAGAEMIRKTAPDLRKHLEPVHSALTEEEKKLLIALLKKQLASMLD</sequence>
<feature type="domain" description="HTH marR-type" evidence="4">
    <location>
        <begin position="20"/>
        <end position="151"/>
    </location>
</feature>
<dbReference type="Gene3D" id="1.10.10.10">
    <property type="entry name" value="Winged helix-like DNA-binding domain superfamily/Winged helix DNA-binding domain"/>
    <property type="match status" value="1"/>
</dbReference>
<evidence type="ECO:0000313" key="5">
    <source>
        <dbReference type="EMBL" id="MCB6182839.1"/>
    </source>
</evidence>
<evidence type="ECO:0000256" key="2">
    <source>
        <dbReference type="ARBA" id="ARBA00023125"/>
    </source>
</evidence>
<dbReference type="PANTHER" id="PTHR33164:SF43">
    <property type="entry name" value="HTH-TYPE TRANSCRIPTIONAL REPRESSOR YETL"/>
    <property type="match status" value="1"/>
</dbReference>
<dbReference type="SUPFAM" id="SSF46785">
    <property type="entry name" value="Winged helix' DNA-binding domain"/>
    <property type="match status" value="1"/>
</dbReference>
<keyword evidence="3" id="KW-0804">Transcription</keyword>
<dbReference type="PRINTS" id="PR00598">
    <property type="entry name" value="HTHMARR"/>
</dbReference>
<keyword evidence="2" id="KW-0238">DNA-binding</keyword>
<evidence type="ECO:0000313" key="6">
    <source>
        <dbReference type="Proteomes" id="UP001165395"/>
    </source>
</evidence>
<protein>
    <submittedName>
        <fullName evidence="5">MarR family transcriptional regulator</fullName>
    </submittedName>
</protein>
<dbReference type="InterPro" id="IPR000835">
    <property type="entry name" value="HTH_MarR-typ"/>
</dbReference>
<dbReference type="Pfam" id="PF01047">
    <property type="entry name" value="MarR"/>
    <property type="match status" value="1"/>
</dbReference>
<dbReference type="InterPro" id="IPR036390">
    <property type="entry name" value="WH_DNA-bd_sf"/>
</dbReference>
<accession>A0ABS8D3T8</accession>
<dbReference type="PROSITE" id="PS01117">
    <property type="entry name" value="HTH_MARR_1"/>
    <property type="match status" value="1"/>
</dbReference>
<proteinExistence type="predicted"/>
<dbReference type="SMART" id="SM00347">
    <property type="entry name" value="HTH_MARR"/>
    <property type="match status" value="1"/>
</dbReference>
<comment type="caution">
    <text evidence="5">The sequence shown here is derived from an EMBL/GenBank/DDBJ whole genome shotgun (WGS) entry which is preliminary data.</text>
</comment>
<evidence type="ECO:0000256" key="1">
    <source>
        <dbReference type="ARBA" id="ARBA00023015"/>
    </source>
</evidence>
<dbReference type="Proteomes" id="UP001165395">
    <property type="component" value="Unassembled WGS sequence"/>
</dbReference>
<organism evidence="5 6">
    <name type="scientific">Leeia speluncae</name>
    <dbReference type="NCBI Taxonomy" id="2884804"/>
    <lineage>
        <taxon>Bacteria</taxon>
        <taxon>Pseudomonadati</taxon>
        <taxon>Pseudomonadota</taxon>
        <taxon>Betaproteobacteria</taxon>
        <taxon>Neisseriales</taxon>
        <taxon>Leeiaceae</taxon>
        <taxon>Leeia</taxon>
    </lineage>
</organism>
<name>A0ABS8D3T8_9NEIS</name>
<evidence type="ECO:0000259" key="4">
    <source>
        <dbReference type="PROSITE" id="PS50995"/>
    </source>
</evidence>